<dbReference type="GO" id="GO:0005634">
    <property type="term" value="C:nucleus"/>
    <property type="evidence" value="ECO:0007669"/>
    <property type="project" value="UniProtKB-SubCell"/>
</dbReference>
<proteinExistence type="predicted"/>
<dbReference type="PANTHER" id="PTHR22812">
    <property type="entry name" value="CHROMOBOX PROTEIN"/>
    <property type="match status" value="1"/>
</dbReference>
<name>A0A085NUN6_9BILA</name>
<dbReference type="EMBL" id="KL367474">
    <property type="protein sequence ID" value="KFD73182.1"/>
    <property type="molecule type" value="Genomic_DNA"/>
</dbReference>
<keyword evidence="7" id="KW-1185">Reference proteome</keyword>
<dbReference type="InterPro" id="IPR008251">
    <property type="entry name" value="Chromo_shadow_dom"/>
</dbReference>
<dbReference type="SMART" id="SM00300">
    <property type="entry name" value="ChSh"/>
    <property type="match status" value="1"/>
</dbReference>
<evidence type="ECO:0000259" key="4">
    <source>
        <dbReference type="SMART" id="SM00300"/>
    </source>
</evidence>
<sequence length="235" mass="25541">MSTRQRKNVKTDGGSAEAKSESANPKVGKVEAVGDSSKAVDESAKNVDDAAKSADRSAKSETSTSAVPPSQHRVLRPRGFRRSVKELFALTQYCVYSRSRKRSSSSQPKVVKAESPANAKKPKLAPIPEVPETDVSQEEGEVGPSSSVTEKPDTLPSNGFERGLTVEAIIAALDITGDKMFLVKFKNQEQLELIPLNTAKRLCPQVVIAFYEARLRLQWTQNGSAPHILSMDDDT</sequence>
<feature type="domain" description="Chromo shadow" evidence="4">
    <location>
        <begin position="158"/>
        <end position="220"/>
    </location>
</feature>
<feature type="compositionally biased region" description="Acidic residues" evidence="3">
    <location>
        <begin position="131"/>
        <end position="141"/>
    </location>
</feature>
<dbReference type="Gene3D" id="2.40.50.40">
    <property type="match status" value="1"/>
</dbReference>
<dbReference type="InterPro" id="IPR016197">
    <property type="entry name" value="Chromo-like_dom_sf"/>
</dbReference>
<dbReference type="Pfam" id="PF01393">
    <property type="entry name" value="Chromo_shadow"/>
    <property type="match status" value="1"/>
</dbReference>
<reference evidence="6 7" key="1">
    <citation type="journal article" date="2014" name="Nat. Genet.">
        <title>Genome and transcriptome of the porcine whipworm Trichuris suis.</title>
        <authorList>
            <person name="Jex A.R."/>
            <person name="Nejsum P."/>
            <person name="Schwarz E.M."/>
            <person name="Hu L."/>
            <person name="Young N.D."/>
            <person name="Hall R.S."/>
            <person name="Korhonen P.K."/>
            <person name="Liao S."/>
            <person name="Thamsborg S."/>
            <person name="Xia J."/>
            <person name="Xu P."/>
            <person name="Wang S."/>
            <person name="Scheerlinck J.P."/>
            <person name="Hofmann A."/>
            <person name="Sternberg P.W."/>
            <person name="Wang J."/>
            <person name="Gasser R.B."/>
        </authorList>
    </citation>
    <scope>NUCLEOTIDE SEQUENCE [LARGE SCALE GENOMIC DNA]</scope>
    <source>
        <strain evidence="6">DCEP-RM93F</strain>
        <strain evidence="5">DCEP-RM93M</strain>
    </source>
</reference>
<evidence type="ECO:0000256" key="1">
    <source>
        <dbReference type="ARBA" id="ARBA00004123"/>
    </source>
</evidence>
<evidence type="ECO:0000313" key="5">
    <source>
        <dbReference type="EMBL" id="KFD54264.1"/>
    </source>
</evidence>
<feature type="region of interest" description="Disordered" evidence="3">
    <location>
        <begin position="1"/>
        <end position="78"/>
    </location>
</feature>
<accession>A0A085NUN6</accession>
<dbReference type="CDD" id="cd00034">
    <property type="entry name" value="CSD"/>
    <property type="match status" value="1"/>
</dbReference>
<evidence type="ECO:0000256" key="3">
    <source>
        <dbReference type="SAM" id="MobiDB-lite"/>
    </source>
</evidence>
<dbReference type="InterPro" id="IPR051219">
    <property type="entry name" value="Heterochromatin_chromo-domain"/>
</dbReference>
<dbReference type="SUPFAM" id="SSF54160">
    <property type="entry name" value="Chromo domain-like"/>
    <property type="match status" value="1"/>
</dbReference>
<evidence type="ECO:0000313" key="7">
    <source>
        <dbReference type="Proteomes" id="UP000030764"/>
    </source>
</evidence>
<feature type="compositionally biased region" description="Basic and acidic residues" evidence="3">
    <location>
        <begin position="38"/>
        <end position="59"/>
    </location>
</feature>
<dbReference type="EMBL" id="KL363209">
    <property type="protein sequence ID" value="KFD54264.1"/>
    <property type="molecule type" value="Genomic_DNA"/>
</dbReference>
<gene>
    <name evidence="5" type="ORF">M513_04806</name>
    <name evidence="6" type="ORF">M514_04806</name>
</gene>
<protein>
    <recommendedName>
        <fullName evidence="4">Chromo shadow domain-containing protein</fullName>
    </recommendedName>
</protein>
<feature type="region of interest" description="Disordered" evidence="3">
    <location>
        <begin position="104"/>
        <end position="157"/>
    </location>
</feature>
<comment type="subcellular location">
    <subcellularLocation>
        <location evidence="1">Nucleus</location>
    </subcellularLocation>
</comment>
<evidence type="ECO:0000256" key="2">
    <source>
        <dbReference type="ARBA" id="ARBA00023242"/>
    </source>
</evidence>
<evidence type="ECO:0000313" key="6">
    <source>
        <dbReference type="EMBL" id="KFD73182.1"/>
    </source>
</evidence>
<organism evidence="6">
    <name type="scientific">Trichuris suis</name>
    <name type="common">pig whipworm</name>
    <dbReference type="NCBI Taxonomy" id="68888"/>
    <lineage>
        <taxon>Eukaryota</taxon>
        <taxon>Metazoa</taxon>
        <taxon>Ecdysozoa</taxon>
        <taxon>Nematoda</taxon>
        <taxon>Enoplea</taxon>
        <taxon>Dorylaimia</taxon>
        <taxon>Trichinellida</taxon>
        <taxon>Trichuridae</taxon>
        <taxon>Trichuris</taxon>
    </lineage>
</organism>
<dbReference type="OrthoDB" id="433924at2759"/>
<dbReference type="AlphaFoldDB" id="A0A085NUN6"/>
<dbReference type="Proteomes" id="UP000030764">
    <property type="component" value="Unassembled WGS sequence"/>
</dbReference>
<keyword evidence="2" id="KW-0539">Nucleus</keyword>
<dbReference type="Proteomes" id="UP000030758">
    <property type="component" value="Unassembled WGS sequence"/>
</dbReference>